<dbReference type="SUPFAM" id="SSF52743">
    <property type="entry name" value="Subtilisin-like"/>
    <property type="match status" value="1"/>
</dbReference>
<dbReference type="Pfam" id="PF00082">
    <property type="entry name" value="Peptidase_S8"/>
    <property type="match status" value="1"/>
</dbReference>
<comment type="similarity">
    <text evidence="1">Belongs to the peptidase S8 family.</text>
</comment>
<proteinExistence type="inferred from homology"/>
<feature type="domain" description="DUF7580" evidence="3">
    <location>
        <begin position="198"/>
        <end position="487"/>
    </location>
</feature>
<organism evidence="4 5">
    <name type="scientific">Conoideocrella luteorostrata</name>
    <dbReference type="NCBI Taxonomy" id="1105319"/>
    <lineage>
        <taxon>Eukaryota</taxon>
        <taxon>Fungi</taxon>
        <taxon>Dikarya</taxon>
        <taxon>Ascomycota</taxon>
        <taxon>Pezizomycotina</taxon>
        <taxon>Sordariomycetes</taxon>
        <taxon>Hypocreomycetidae</taxon>
        <taxon>Hypocreales</taxon>
        <taxon>Clavicipitaceae</taxon>
        <taxon>Conoideocrella</taxon>
    </lineage>
</organism>
<evidence type="ECO:0000259" key="3">
    <source>
        <dbReference type="Pfam" id="PF24476"/>
    </source>
</evidence>
<keyword evidence="5" id="KW-1185">Reference proteome</keyword>
<feature type="non-terminal residue" evidence="4">
    <location>
        <position position="840"/>
    </location>
</feature>
<feature type="active site" description="Charge relay system" evidence="1">
    <location>
        <position position="596"/>
    </location>
</feature>
<dbReference type="CDD" id="cd00306">
    <property type="entry name" value="Peptidases_S8_S53"/>
    <property type="match status" value="1"/>
</dbReference>
<sequence length="840" mass="95366">MTDCDRLALCARRLAAVLVALVGSDRRWWEPRISGDHRRVPSEIATDLGIIGRNLESLPPFWVEADIEESSRRLLHVLIDISLPPKTPETSGQDQRFTQFLQILGQSDQGMKRKLAEFFCDPARHDERKTMHEDCRDLVDRLSLVEARETIMIPSYIYHDSPMNLSPFFNDGLYDSLRDFCTCCPEMHSEQAAELVSKPHPSRLCLAYSSAEKESLIFLFSSSNFKYWQEVRITITHETVPSEASRVVHRGMLCGYLVEQPRVYISMRFKRTPQIGLYPLRCNPPELQSAYLPVEGERLSMVLQKYQLSPRQKVMLAYRIASAYWQYYDSDEMCSNWSIESIWLMPTGIPNDHAELPLRAFLTLPFDSSGHDRGLDKVEEDDQLLVHKSPRILAMGILLLEIGLSKVFPKLPKKSSTSHANGTLSIAERLLETLQRVSWDGFHHKRFFDDAIRQCLYNEKFKRPVHPPRPGISPRQAFYKEVVARLAYLAKIGFKTPTEDAEPLRLRIAGIGASDGQLMNKTPDGEFYAGAVIRPETWIDHLTSIHKYVEGRRRCHDVTIPIRVAILDTGCHPHLETVEWKDYVAPNGPQVDTFGHGSLMAMVVRRCAPFAEIIMVRVAENTDTLGENRNNIEKAIRWAAGSECRADIISMSFGFSSSNEKNRIIAKAIDDARTSRKKSIIFLAGAGNSIADFENFPARHESVIAIYGTNKHGDFLHGKPRNEMLAGARLGTFGSDLPSTITDWMSKRYHSRWKELCEPGSSIATAVTAGICATMLAYATMLPIPDEPKPDEVYKLGYLWSSEGMRKVLGLMGRETTDLERDVWIQPALFFKDKPNDRSR</sequence>
<feature type="active site" description="Charge relay system" evidence="1">
    <location>
        <position position="568"/>
    </location>
</feature>
<feature type="domain" description="Peptidase S8/S53" evidence="2">
    <location>
        <begin position="563"/>
        <end position="777"/>
    </location>
</feature>
<evidence type="ECO:0008006" key="6">
    <source>
        <dbReference type="Google" id="ProtNLM"/>
    </source>
</evidence>
<dbReference type="GO" id="GO:0004252">
    <property type="term" value="F:serine-type endopeptidase activity"/>
    <property type="evidence" value="ECO:0007669"/>
    <property type="project" value="UniProtKB-UniRule"/>
</dbReference>
<dbReference type="PANTHER" id="PTHR35186">
    <property type="entry name" value="ANK_REP_REGION DOMAIN-CONTAINING PROTEIN"/>
    <property type="match status" value="1"/>
</dbReference>
<dbReference type="GO" id="GO:0006508">
    <property type="term" value="P:proteolysis"/>
    <property type="evidence" value="ECO:0007669"/>
    <property type="project" value="UniProtKB-KW"/>
</dbReference>
<feature type="active site" description="Charge relay system" evidence="1">
    <location>
        <position position="762"/>
    </location>
</feature>
<name>A0AAJ0CFA4_9HYPO</name>
<evidence type="ECO:0000313" key="4">
    <source>
        <dbReference type="EMBL" id="KAK2589656.1"/>
    </source>
</evidence>
<evidence type="ECO:0000256" key="1">
    <source>
        <dbReference type="PROSITE-ProRule" id="PRU01240"/>
    </source>
</evidence>
<comment type="caution">
    <text evidence="4">The sequence shown here is derived from an EMBL/GenBank/DDBJ whole genome shotgun (WGS) entry which is preliminary data.</text>
</comment>
<protein>
    <recommendedName>
        <fullName evidence="6">Peptidase S8/S53 domain-containing protein</fullName>
    </recommendedName>
</protein>
<accession>A0AAJ0CFA4</accession>
<dbReference type="PROSITE" id="PS51892">
    <property type="entry name" value="SUBTILASE"/>
    <property type="match status" value="1"/>
</dbReference>
<dbReference type="InterPro" id="IPR036852">
    <property type="entry name" value="Peptidase_S8/S53_dom_sf"/>
</dbReference>
<dbReference type="EMBL" id="JASWJB010000587">
    <property type="protein sequence ID" value="KAK2589656.1"/>
    <property type="molecule type" value="Genomic_DNA"/>
</dbReference>
<dbReference type="InterPro" id="IPR056002">
    <property type="entry name" value="DUF7580"/>
</dbReference>
<dbReference type="Gene3D" id="3.40.50.200">
    <property type="entry name" value="Peptidase S8/S53 domain"/>
    <property type="match status" value="1"/>
</dbReference>
<reference evidence="4" key="1">
    <citation type="submission" date="2023-06" db="EMBL/GenBank/DDBJ databases">
        <title>Conoideocrella luteorostrata (Hypocreales: Clavicipitaceae), a potential biocontrol fungus for elongate hemlock scale in United States Christmas tree production areas.</title>
        <authorList>
            <person name="Barrett H."/>
            <person name="Lovett B."/>
            <person name="Macias A.M."/>
            <person name="Stajich J.E."/>
            <person name="Kasson M.T."/>
        </authorList>
    </citation>
    <scope>NUCLEOTIDE SEQUENCE</scope>
    <source>
        <strain evidence="4">ARSEF 14590</strain>
    </source>
</reference>
<evidence type="ECO:0000313" key="5">
    <source>
        <dbReference type="Proteomes" id="UP001251528"/>
    </source>
</evidence>
<dbReference type="InterPro" id="IPR000209">
    <property type="entry name" value="Peptidase_S8/S53_dom"/>
</dbReference>
<dbReference type="AlphaFoldDB" id="A0AAJ0CFA4"/>
<dbReference type="Proteomes" id="UP001251528">
    <property type="component" value="Unassembled WGS sequence"/>
</dbReference>
<dbReference type="PANTHER" id="PTHR35186:SF4">
    <property type="entry name" value="PRION-INHIBITION AND PROPAGATION HELO DOMAIN-CONTAINING PROTEIN"/>
    <property type="match status" value="1"/>
</dbReference>
<dbReference type="Pfam" id="PF24476">
    <property type="entry name" value="DUF7580"/>
    <property type="match status" value="1"/>
</dbReference>
<keyword evidence="1" id="KW-0378">Hydrolase</keyword>
<gene>
    <name evidence="4" type="ORF">QQS21_012663</name>
</gene>
<keyword evidence="1" id="KW-0720">Serine protease</keyword>
<evidence type="ECO:0000259" key="2">
    <source>
        <dbReference type="Pfam" id="PF00082"/>
    </source>
</evidence>
<keyword evidence="1" id="KW-0645">Protease</keyword>